<protein>
    <submittedName>
        <fullName evidence="1">DUF973 family protein</fullName>
    </submittedName>
</protein>
<comment type="caution">
    <text evidence="1">The sequence shown here is derived from an EMBL/GenBank/DDBJ whole genome shotgun (WGS) entry which is preliminary data.</text>
</comment>
<evidence type="ECO:0000313" key="2">
    <source>
        <dbReference type="Proteomes" id="UP000053480"/>
    </source>
</evidence>
<dbReference type="EMBL" id="JZWS03000008">
    <property type="protein sequence ID" value="MEW9491858.1"/>
    <property type="molecule type" value="Genomic_DNA"/>
</dbReference>
<evidence type="ECO:0000313" key="1">
    <source>
        <dbReference type="EMBL" id="MEW9491858.1"/>
    </source>
</evidence>
<proteinExistence type="predicted"/>
<accession>A0ACC6TPW7</accession>
<sequence length="282" mass="30127">MSSSSEIGALQRLRQGVLYFIIVPLLLFLALVLDFTVVVPILAGLISLALIFLGYVNIREGFKELLSYGKDTSLGVSATSILLAGVIVTLIGAILTVIAIGLVVLILGAIIYFIGMILLGIAFYNLGKSYNNSTLSTAGILMAIPIGIVQFIGEILAYVELGHLVNTLQLYPQQPGQLQPFPPQPPQVQPTQGFYQVGTGIIRSNGTAIVTVYSPYPVNVSYAELVNFGLTTTSITPTFLSQGNNVITINFGGVTNLSSGTTYTVRIHLINGQVIDAIVMYQ</sequence>
<name>A0ACC6TPW7_9CREN</name>
<reference evidence="1" key="1">
    <citation type="submission" date="2024-07" db="EMBL/GenBank/DDBJ databases">
        <title>Metagenome and Metagenome-Assembled Genomes of Archaea from a hot spring from the geothermal field of Los Azufres, Mexico.</title>
        <authorList>
            <person name="Marin-Paredes R."/>
            <person name="Martinez-Romero E."/>
            <person name="Servin-Garciduenas L.E."/>
        </authorList>
    </citation>
    <scope>NUCLEOTIDE SEQUENCE</scope>
    <source>
        <strain evidence="1">AZ1-454</strain>
    </source>
</reference>
<dbReference type="Proteomes" id="UP000053480">
    <property type="component" value="Unassembled WGS sequence"/>
</dbReference>
<gene>
    <name evidence="1" type="ORF">TQ35_0006620</name>
</gene>
<organism evidence="1 2">
    <name type="scientific">Candidatus Aramenus sulfurataquae</name>
    <dbReference type="NCBI Taxonomy" id="1326980"/>
    <lineage>
        <taxon>Archaea</taxon>
        <taxon>Thermoproteota</taxon>
        <taxon>Thermoprotei</taxon>
        <taxon>Sulfolobales</taxon>
        <taxon>Sulfolobaceae</taxon>
        <taxon>Candidatus Aramenus</taxon>
    </lineage>
</organism>